<dbReference type="GO" id="GO:0005829">
    <property type="term" value="C:cytosol"/>
    <property type="evidence" value="ECO:0007669"/>
    <property type="project" value="TreeGrafter"/>
</dbReference>
<dbReference type="GO" id="GO:0008477">
    <property type="term" value="F:purine nucleosidase activity"/>
    <property type="evidence" value="ECO:0007669"/>
    <property type="project" value="UniProtKB-EC"/>
</dbReference>
<proteinExistence type="predicted"/>
<dbReference type="PANTHER" id="PTHR12304">
    <property type="entry name" value="INOSINE-URIDINE PREFERRING NUCLEOSIDE HYDROLASE"/>
    <property type="match status" value="1"/>
</dbReference>
<keyword evidence="2 4" id="KW-0326">Glycosidase</keyword>
<evidence type="ECO:0000313" key="5">
    <source>
        <dbReference type="Proteomes" id="UP000000492"/>
    </source>
</evidence>
<evidence type="ECO:0000259" key="3">
    <source>
        <dbReference type="Pfam" id="PF01156"/>
    </source>
</evidence>
<dbReference type="AlphaFoldDB" id="F8E2U4"/>
<reference evidence="4 5" key="1">
    <citation type="journal article" date="2012" name="BMC Genomics">
        <title>Complete genome sequence, lifestyle, and multi-drug resistance of the human pathogen Corynebacterium resistens DSM 45100 isolated from blood samples of a leukemia patient.</title>
        <authorList>
            <person name="Schroder J."/>
            <person name="Maus I."/>
            <person name="Meyer K."/>
            <person name="Wordemann S."/>
            <person name="Blom J."/>
            <person name="Jaenicke S."/>
            <person name="Schneider J."/>
            <person name="Trost E."/>
            <person name="Tauch A."/>
        </authorList>
    </citation>
    <scope>NUCLEOTIDE SEQUENCE [LARGE SCALE GENOMIC DNA]</scope>
    <source>
        <strain evidence="5">DSM 45100 / JCM 12819 / CCUG 50093 / GTC 2026 / SICGH 158</strain>
    </source>
</reference>
<dbReference type="Gene3D" id="3.90.245.10">
    <property type="entry name" value="Ribonucleoside hydrolase-like"/>
    <property type="match status" value="1"/>
</dbReference>
<dbReference type="STRING" id="662755.CRES_0279"/>
<dbReference type="RefSeq" id="WP_013887670.1">
    <property type="nucleotide sequence ID" value="NC_015673.1"/>
</dbReference>
<dbReference type="Proteomes" id="UP000000492">
    <property type="component" value="Chromosome"/>
</dbReference>
<dbReference type="InterPro" id="IPR001910">
    <property type="entry name" value="Inosine/uridine_hydrolase_dom"/>
</dbReference>
<dbReference type="SUPFAM" id="SSF53590">
    <property type="entry name" value="Nucleoside hydrolase"/>
    <property type="match status" value="1"/>
</dbReference>
<dbReference type="HOGENOM" id="CLU_036838_6_0_11"/>
<dbReference type="EMBL" id="CP002857">
    <property type="protein sequence ID" value="AEI08642.1"/>
    <property type="molecule type" value="Genomic_DNA"/>
</dbReference>
<protein>
    <submittedName>
        <fullName evidence="4">Inosine-uridine preferring nucleoside hydrolase</fullName>
        <ecNumber evidence="4">3.2.2.1</ecNumber>
    </submittedName>
</protein>
<evidence type="ECO:0000256" key="2">
    <source>
        <dbReference type="ARBA" id="ARBA00023295"/>
    </source>
</evidence>
<dbReference type="OrthoDB" id="9797882at2"/>
<accession>F8E2U4</accession>
<organism evidence="4 5">
    <name type="scientific">Corynebacterium resistens (strain DSM 45100 / JCM 12819 / GTC 2026 / SICGH 158)</name>
    <dbReference type="NCBI Taxonomy" id="662755"/>
    <lineage>
        <taxon>Bacteria</taxon>
        <taxon>Bacillati</taxon>
        <taxon>Actinomycetota</taxon>
        <taxon>Actinomycetes</taxon>
        <taxon>Mycobacteriales</taxon>
        <taxon>Corynebacteriaceae</taxon>
        <taxon>Corynebacterium</taxon>
    </lineage>
</organism>
<keyword evidence="5" id="KW-1185">Reference proteome</keyword>
<dbReference type="GO" id="GO:0006152">
    <property type="term" value="P:purine nucleoside catabolic process"/>
    <property type="evidence" value="ECO:0007669"/>
    <property type="project" value="TreeGrafter"/>
</dbReference>
<dbReference type="eggNOG" id="COG1957">
    <property type="taxonomic scope" value="Bacteria"/>
</dbReference>
<name>F8E2U4_CORRG</name>
<dbReference type="Pfam" id="PF01156">
    <property type="entry name" value="IU_nuc_hydro"/>
    <property type="match status" value="1"/>
</dbReference>
<sequence length="339" mass="37155">MKTPHVVADVDTGIDDALALIYLAHLHRQGEIELTVTTSAGNCTAQDAAANSAEVLRCCGVSLSTPIVPGAASPRELELTTTPETHGPNGLGYWEAHRSARVEALNGPRTQDPRWPGWDGTARLAVEQWKQAEPDYLLVAGPATNIAYAVEHAPEVLSGCTVVFMAGAFDYPGNTTETAEWNVWVDPHALRYALENWPRDAKAPLMCSLNETEKVLLYPERLVQWQNMLEQRTQKQVSPQLNRELARMMGDALRFYFEFHESVGVGYCAQIHDLAAAQVMLGNVGFNSREASIAVDVAGQRRGTTYVTGDGSAVRIVDELNSAEVFEEFERAVLESTKS</sequence>
<dbReference type="PANTHER" id="PTHR12304:SF4">
    <property type="entry name" value="URIDINE NUCLEOSIDASE"/>
    <property type="match status" value="1"/>
</dbReference>
<gene>
    <name evidence="4" type="primary">iunH</name>
    <name evidence="4" type="ordered locus">CRES_0279</name>
</gene>
<dbReference type="InterPro" id="IPR036452">
    <property type="entry name" value="Ribo_hydro-like"/>
</dbReference>
<dbReference type="KEGG" id="crd:CRES_0279"/>
<evidence type="ECO:0000256" key="1">
    <source>
        <dbReference type="ARBA" id="ARBA00022801"/>
    </source>
</evidence>
<keyword evidence="1 4" id="KW-0378">Hydrolase</keyword>
<dbReference type="EC" id="3.2.2.1" evidence="4"/>
<feature type="domain" description="Inosine/uridine-preferring nucleoside hydrolase" evidence="3">
    <location>
        <begin position="6"/>
        <end position="326"/>
    </location>
</feature>
<dbReference type="InterPro" id="IPR023186">
    <property type="entry name" value="IUNH"/>
</dbReference>
<evidence type="ECO:0000313" key="4">
    <source>
        <dbReference type="EMBL" id="AEI08642.1"/>
    </source>
</evidence>